<evidence type="ECO:0000313" key="7">
    <source>
        <dbReference type="EMBL" id="NBG89158.1"/>
    </source>
</evidence>
<keyword evidence="2 4" id="KW-0808">Transferase</keyword>
<dbReference type="Gene3D" id="3.40.50.150">
    <property type="entry name" value="Vaccinia Virus protein VP39"/>
    <property type="match status" value="1"/>
</dbReference>
<keyword evidence="8" id="KW-1185">Reference proteome</keyword>
<dbReference type="SUPFAM" id="SSF50249">
    <property type="entry name" value="Nucleic acid-binding proteins"/>
    <property type="match status" value="1"/>
</dbReference>
<dbReference type="SUPFAM" id="SSF53335">
    <property type="entry name" value="S-adenosyl-L-methionine-dependent methyltransferases"/>
    <property type="match status" value="1"/>
</dbReference>
<dbReference type="PANTHER" id="PTHR11061:SF30">
    <property type="entry name" value="TRNA (URACIL(54)-C(5))-METHYLTRANSFERASE"/>
    <property type="match status" value="1"/>
</dbReference>
<dbReference type="InterPro" id="IPR012340">
    <property type="entry name" value="NA-bd_OB-fold"/>
</dbReference>
<dbReference type="PROSITE" id="PS01230">
    <property type="entry name" value="TRMA_1"/>
    <property type="match status" value="1"/>
</dbReference>
<dbReference type="PROSITE" id="PS50926">
    <property type="entry name" value="TRAM"/>
    <property type="match status" value="1"/>
</dbReference>
<evidence type="ECO:0000256" key="4">
    <source>
        <dbReference type="PROSITE-ProRule" id="PRU01024"/>
    </source>
</evidence>
<dbReference type="FunFam" id="3.40.50.150:FF:000009">
    <property type="entry name" value="23S rRNA (Uracil(1939)-C(5))-methyltransferase RlmD"/>
    <property type="match status" value="1"/>
</dbReference>
<dbReference type="GO" id="GO:0070041">
    <property type="term" value="F:rRNA (uridine-C5-)-methyltransferase activity"/>
    <property type="evidence" value="ECO:0007669"/>
    <property type="project" value="TreeGrafter"/>
</dbReference>
<protein>
    <submittedName>
        <fullName evidence="7">23S rRNA (Uracil(1939)-C(5))-methyltransferase RlmD</fullName>
        <ecNumber evidence="7">2.1.1.190</ecNumber>
    </submittedName>
</protein>
<dbReference type="InterPro" id="IPR030390">
    <property type="entry name" value="MeTrfase_TrmA_AS"/>
</dbReference>
<dbReference type="Gene3D" id="2.40.50.140">
    <property type="entry name" value="Nucleic acid-binding proteins"/>
    <property type="match status" value="1"/>
</dbReference>
<dbReference type="NCBIfam" id="TIGR00479">
    <property type="entry name" value="rumA"/>
    <property type="match status" value="1"/>
</dbReference>
<comment type="similarity">
    <text evidence="4">Belongs to the class I-like SAM-binding methyltransferase superfamily. RNA M5U methyltransferase family.</text>
</comment>
<dbReference type="InterPro" id="IPR030391">
    <property type="entry name" value="MeTrfase_TrmA_CS"/>
</dbReference>
<dbReference type="AlphaFoldDB" id="A0AA44BEN5"/>
<dbReference type="EC" id="2.1.1.190" evidence="7"/>
<dbReference type="RefSeq" id="WP_160722546.1">
    <property type="nucleotide sequence ID" value="NZ_SUMG01000018.1"/>
</dbReference>
<dbReference type="PANTHER" id="PTHR11061">
    <property type="entry name" value="RNA M5U METHYLTRANSFERASE"/>
    <property type="match status" value="1"/>
</dbReference>
<dbReference type="Gene3D" id="2.40.50.1070">
    <property type="match status" value="1"/>
</dbReference>
<evidence type="ECO:0000256" key="2">
    <source>
        <dbReference type="ARBA" id="ARBA00022679"/>
    </source>
</evidence>
<feature type="binding site" evidence="4">
    <location>
        <position position="336"/>
    </location>
    <ligand>
        <name>S-adenosyl-L-methionine</name>
        <dbReference type="ChEBI" id="CHEBI:59789"/>
    </ligand>
</feature>
<feature type="binding site" evidence="4">
    <location>
        <position position="286"/>
    </location>
    <ligand>
        <name>S-adenosyl-L-methionine</name>
        <dbReference type="ChEBI" id="CHEBI:59789"/>
    </ligand>
</feature>
<dbReference type="Pfam" id="PF05958">
    <property type="entry name" value="tRNA_U5-meth_tr"/>
    <property type="match status" value="1"/>
</dbReference>
<proteinExistence type="inferred from homology"/>
<feature type="active site" evidence="5">
    <location>
        <position position="408"/>
    </location>
</feature>
<keyword evidence="1 4" id="KW-0489">Methyltransferase</keyword>
<comment type="caution">
    <text evidence="7">The sequence shown here is derived from an EMBL/GenBank/DDBJ whole genome shotgun (WGS) entry which is preliminary data.</text>
</comment>
<dbReference type="InterPro" id="IPR029063">
    <property type="entry name" value="SAM-dependent_MTases_sf"/>
</dbReference>
<dbReference type="PROSITE" id="PS51687">
    <property type="entry name" value="SAM_MT_RNA_M5U"/>
    <property type="match status" value="1"/>
</dbReference>
<keyword evidence="3 4" id="KW-0949">S-adenosyl-L-methionine</keyword>
<dbReference type="GO" id="GO:0070475">
    <property type="term" value="P:rRNA base methylation"/>
    <property type="evidence" value="ECO:0007669"/>
    <property type="project" value="TreeGrafter"/>
</dbReference>
<dbReference type="InterPro" id="IPR002792">
    <property type="entry name" value="TRAM_dom"/>
</dbReference>
<organism evidence="7 8">
    <name type="scientific">Isachenkonia alkalipeptolytica</name>
    <dbReference type="NCBI Taxonomy" id="2565777"/>
    <lineage>
        <taxon>Bacteria</taxon>
        <taxon>Bacillati</taxon>
        <taxon>Bacillota</taxon>
        <taxon>Clostridia</taxon>
        <taxon>Eubacteriales</taxon>
        <taxon>Clostridiaceae</taxon>
        <taxon>Isachenkonia</taxon>
    </lineage>
</organism>
<evidence type="ECO:0000313" key="8">
    <source>
        <dbReference type="Proteomes" id="UP000449710"/>
    </source>
</evidence>
<gene>
    <name evidence="7" type="primary">rlmD</name>
    <name evidence="7" type="ORF">ISALK_11725</name>
</gene>
<dbReference type="InterPro" id="IPR010280">
    <property type="entry name" value="U5_MeTrfase_fam"/>
</dbReference>
<evidence type="ECO:0000256" key="1">
    <source>
        <dbReference type="ARBA" id="ARBA00022603"/>
    </source>
</evidence>
<evidence type="ECO:0000259" key="6">
    <source>
        <dbReference type="PROSITE" id="PS50926"/>
    </source>
</evidence>
<evidence type="ECO:0000256" key="5">
    <source>
        <dbReference type="PROSITE-ProRule" id="PRU10015"/>
    </source>
</evidence>
<feature type="active site" description="Nucleophile" evidence="4">
    <location>
        <position position="408"/>
    </location>
</feature>
<feature type="binding site" evidence="4">
    <location>
        <position position="381"/>
    </location>
    <ligand>
        <name>S-adenosyl-L-methionine</name>
        <dbReference type="ChEBI" id="CHEBI:59789"/>
    </ligand>
</feature>
<dbReference type="Proteomes" id="UP000449710">
    <property type="component" value="Unassembled WGS sequence"/>
</dbReference>
<dbReference type="PROSITE" id="PS01231">
    <property type="entry name" value="TRMA_2"/>
    <property type="match status" value="1"/>
</dbReference>
<name>A0AA44BEN5_9CLOT</name>
<accession>A0AA44BEN5</accession>
<feature type="domain" description="TRAM" evidence="6">
    <location>
        <begin position="1"/>
        <end position="58"/>
    </location>
</feature>
<reference evidence="7 8" key="1">
    <citation type="submission" date="2019-04" db="EMBL/GenBank/DDBJ databases">
        <title>Isachenkonia alkalipeptolytica gen. nov. sp. nov. a new anaerobic, alkiliphilic organothrophic bacterium capable to reduce synthesized ferrihydrite isolated from a soda lake.</title>
        <authorList>
            <person name="Toshchakov S.V."/>
            <person name="Zavarzina D.G."/>
            <person name="Zhilina T.N."/>
            <person name="Kostrikina N.A."/>
            <person name="Kublanov I.V."/>
        </authorList>
    </citation>
    <scope>NUCLEOTIDE SEQUENCE [LARGE SCALE GENOMIC DNA]</scope>
    <source>
        <strain evidence="7 8">Z-1701</strain>
    </source>
</reference>
<feature type="binding site" evidence="4">
    <location>
        <position position="315"/>
    </location>
    <ligand>
        <name>S-adenosyl-L-methionine</name>
        <dbReference type="ChEBI" id="CHEBI:59789"/>
    </ligand>
</feature>
<sequence length="454" mass="51846">MKKGEVYEGIVEKLRYGGKSQVLLEGEIVEVKNVLPGQKIRLRVTKNRRNKKQGKVLEVLESSPLETEETCKHFGRCGGCFMQSIPYKEQVKIKESQIRSLFEQENIEVKEFLPIKKSPKVFEYRNKMEFTFGDEEKNGPITLGMHKKGLHHDIVTVDDCRIMDEDFRRILVTVLNYAKRNSLSQYNSMRHEGFLRHLVVRKGYYTDEIVIHLVSTTQDHHNFEILGEELRELELKGKIVGFLHSLNDGLADVVKSDEMRVIFGNKEYREKLFDLTFEISPYSFFQTNTLGAESLYEEVIDFLGDIEGKTVLDLYSGTGTIAQVLAKDAKKVIGIELVEEAVTKAKKNAEINKLDNCTFIPGDVKAKMQEIPEKPDALVIDPPREGIHDKALGDILSYQLNEMVYVSCNPKSLVKNLKTFQEAGYRVEKARGVDLFPHTAHVEVVTLLTKNNEA</sequence>
<dbReference type="EMBL" id="SUMG01000018">
    <property type="protein sequence ID" value="NBG89158.1"/>
    <property type="molecule type" value="Genomic_DNA"/>
</dbReference>
<dbReference type="CDD" id="cd02440">
    <property type="entry name" value="AdoMet_MTases"/>
    <property type="match status" value="1"/>
</dbReference>
<evidence type="ECO:0000256" key="3">
    <source>
        <dbReference type="ARBA" id="ARBA00022691"/>
    </source>
</evidence>